<dbReference type="eggNOG" id="COG0223">
    <property type="taxonomic scope" value="Bacteria"/>
</dbReference>
<keyword evidence="6" id="KW-1185">Reference proteome</keyword>
<evidence type="ECO:0000259" key="4">
    <source>
        <dbReference type="PROSITE" id="PS50075"/>
    </source>
</evidence>
<dbReference type="InterPro" id="IPR011251">
    <property type="entry name" value="Luciferase-like_dom"/>
</dbReference>
<protein>
    <submittedName>
        <fullName evidence="5">ATP-dependent AMP-binding enzyme family protein</fullName>
    </submittedName>
</protein>
<comment type="caution">
    <text evidence="5">The sequence shown here is derived from an EMBL/GenBank/DDBJ whole genome shotgun (WGS) entry which is preliminary data.</text>
</comment>
<dbReference type="FunFam" id="3.30.300.30:FF:000010">
    <property type="entry name" value="Enterobactin synthetase component F"/>
    <property type="match status" value="1"/>
</dbReference>
<dbReference type="PANTHER" id="PTHR45527">
    <property type="entry name" value="NONRIBOSOMAL PEPTIDE SYNTHETASE"/>
    <property type="match status" value="1"/>
</dbReference>
<dbReference type="InterPro" id="IPR002376">
    <property type="entry name" value="Formyl_transf_N"/>
</dbReference>
<dbReference type="InterPro" id="IPR024011">
    <property type="entry name" value="Biosynth_lucif-like_mOase_dom"/>
</dbReference>
<feature type="domain" description="Carrier" evidence="4">
    <location>
        <begin position="1399"/>
        <end position="1474"/>
    </location>
</feature>
<dbReference type="EMBL" id="ARYM01000022">
    <property type="protein sequence ID" value="KCZ97300.1"/>
    <property type="molecule type" value="Genomic_DNA"/>
</dbReference>
<dbReference type="Pfam" id="PF00296">
    <property type="entry name" value="Bac_luciferase"/>
    <property type="match status" value="1"/>
</dbReference>
<dbReference type="eggNOG" id="COG1020">
    <property type="taxonomic scope" value="Bacteria"/>
</dbReference>
<evidence type="ECO:0000256" key="3">
    <source>
        <dbReference type="SAM" id="MobiDB-lite"/>
    </source>
</evidence>
<dbReference type="InterPro" id="IPR042099">
    <property type="entry name" value="ANL_N_sf"/>
</dbReference>
<evidence type="ECO:0000313" key="6">
    <source>
        <dbReference type="Proteomes" id="UP000027100"/>
    </source>
</evidence>
<dbReference type="PATRIC" id="fig|1280954.3.peg.3197"/>
<dbReference type="Gene3D" id="3.30.300.30">
    <property type="match status" value="1"/>
</dbReference>
<dbReference type="GO" id="GO:0044550">
    <property type="term" value="P:secondary metabolite biosynthetic process"/>
    <property type="evidence" value="ECO:0007669"/>
    <property type="project" value="TreeGrafter"/>
</dbReference>
<dbReference type="GO" id="GO:0043041">
    <property type="term" value="P:amino acid activation for nonribosomal peptide biosynthetic process"/>
    <property type="evidence" value="ECO:0007669"/>
    <property type="project" value="TreeGrafter"/>
</dbReference>
<dbReference type="PROSITE" id="PS00455">
    <property type="entry name" value="AMP_BINDING"/>
    <property type="match status" value="1"/>
</dbReference>
<sequence>MLQCLDAYLASGGQVAAIVTQDGAIASHGEAVGLRVLNKSSVNTGELDALDFDYLLSIANLDMLPEALLKRARKMAINFHDGPLPRYAGLNATSWAILGGEASHGVTWHEMTAEADMGGIVEAAPVAMDPNDTAFSLNAKCFEAGLAAFKAMIPALLAGNVSLQAQEGERTYFGRYKRPEAAATLRFDVPVDQTLALSRAMSFGPYTNTLSFLKLWTGQRVLLVGDVEAAGDAVSPVPHGTITAQEDDGIVVAAEGGKLLRVKGLTCARGVMVIPAQADDLRIGARLPDLLADEIAELGRHTVAAAKAETFWMAHSTRAVASEAAPYPRAMKPAGGEHKFVLDARGDVALGVAALAAWSAHVGSGTSAAIAFHDSAQWAGLGRLAAWFTPWRPLVLDVAGATKGGDLVTQTRALADAAKDKAPLACDAYMRRSRSERAQGRADDFALAVAVGNEVPKHPNADIVLRAGDDGLTLHVSAAAYDADVAEALAGHIGTALAALRDLPEQTLTQMDVRPAAEREVLAGFEAGQAVAVPFVSMHQGVTNQAARTPDRIALRTRDASMTYAELDAVSNLVAEQLMSRGVRPGETVGVCMNRSIDMVVALLAVLKTGCAYVPLDPAYPADRLDFMLEDSQSRFVIIDASGAQHGVRAQQLAFGDLRGASAGTWRPVDVGPQDLAYLIYTSGSTGRPKGVKVQHGALANFFAAMDVRLPYKDGDTWLAVTSPNFDISVLELFWTLSRGLIVALHGAEARKAKPFSLFYFAASSSANDDQYKLLFAGARFADENGFEAIWTPERHFHDFGGSYPNPAVTSAALASITKRVQIRAGSCVLPLHHPVRVAEDWSVVDNISGGRVGLAIATGWQPNDFVLAPDNFAKRKETLNERIDILKRLWRGEAVPFVNPNGVEVPTRTQPRPVQKELPIWLTIAKAPEAFESAGRQGYNVLTHLLGMSVAELGGNIAKYREAWKQAGHPGEGRVTLMLHSFVGDTDEGVREVVREPMKNYLRTAVDLVRDAAWTFPTLVQRGQATGRTAQEVMDAEPLTPEEMDALLDHAFERYFQTSGLFGSVETCAEMARRVHGIGVDEIGCLVDFGVDQDLAIEHLPYLRRVMDRAGAMPSHEGRHTVAEDIEFFGASHLQCTPSMAMMLGGERDRLAGLQVICVGGEALPMELAKSLRANAPQAKLFNMYGPTETTIWSTMCHIDEVGDFIPLGEALLNTTLRIDSASGHSQPALAAGELLIGGDGVTLGYWNRPELTAERFVTLTDRPGELMYRTGDLVRRHVDGKLEFLGRIDHQVKLRGHRIELGEIEAALVAQEGINQSVVVALGDTSESKRLVAYCVVKPGAELDTKALRAELSRSLPEIMVPAHIVVLSGLPLTPNGKIDRKALPSPEAVVQGTVETPTDEVEQKLAALWGELLGLSAVDVNANFFDLGGHSLLAFQMLRRVQSEFSGAVTITDVFRFPTVRTLAARIRGGGSDDKDKPNTGIGRAQARLAARRRDPAGA</sequence>
<evidence type="ECO:0000256" key="2">
    <source>
        <dbReference type="ARBA" id="ARBA00022553"/>
    </source>
</evidence>
<dbReference type="STRING" id="1280954.HPO_15823"/>
<dbReference type="Pfam" id="PF00550">
    <property type="entry name" value="PP-binding"/>
    <property type="match status" value="1"/>
</dbReference>
<dbReference type="FunFam" id="3.40.50.980:FF:000001">
    <property type="entry name" value="Non-ribosomal peptide synthetase"/>
    <property type="match status" value="1"/>
</dbReference>
<keyword evidence="1" id="KW-0596">Phosphopantetheine</keyword>
<dbReference type="Pfam" id="PF00501">
    <property type="entry name" value="AMP-binding"/>
    <property type="match status" value="2"/>
</dbReference>
<dbReference type="Pfam" id="PF00551">
    <property type="entry name" value="Formyl_trans_N"/>
    <property type="match status" value="1"/>
</dbReference>
<gene>
    <name evidence="5" type="ORF">HPO_15823</name>
</gene>
<dbReference type="SUPFAM" id="SSF53328">
    <property type="entry name" value="Formyltransferase"/>
    <property type="match status" value="1"/>
</dbReference>
<dbReference type="InterPro" id="IPR045851">
    <property type="entry name" value="AMP-bd_C_sf"/>
</dbReference>
<accession>A0A062VFP3</accession>
<dbReference type="GO" id="GO:0016705">
    <property type="term" value="F:oxidoreductase activity, acting on paired donors, with incorporation or reduction of molecular oxygen"/>
    <property type="evidence" value="ECO:0007669"/>
    <property type="project" value="InterPro"/>
</dbReference>
<dbReference type="InterPro" id="IPR020845">
    <property type="entry name" value="AMP-binding_CS"/>
</dbReference>
<dbReference type="Gene3D" id="3.20.20.30">
    <property type="entry name" value="Luciferase-like domain"/>
    <property type="match status" value="1"/>
</dbReference>
<keyword evidence="2" id="KW-0597">Phosphoprotein</keyword>
<proteinExistence type="predicted"/>
<dbReference type="GO" id="GO:0005737">
    <property type="term" value="C:cytoplasm"/>
    <property type="evidence" value="ECO:0007669"/>
    <property type="project" value="TreeGrafter"/>
</dbReference>
<dbReference type="Gene3D" id="1.10.1200.10">
    <property type="entry name" value="ACP-like"/>
    <property type="match status" value="1"/>
</dbReference>
<dbReference type="GO" id="GO:0031177">
    <property type="term" value="F:phosphopantetheine binding"/>
    <property type="evidence" value="ECO:0007669"/>
    <property type="project" value="InterPro"/>
</dbReference>
<dbReference type="InterPro" id="IPR036661">
    <property type="entry name" value="Luciferase-like_sf"/>
</dbReference>
<dbReference type="InterPro" id="IPR009081">
    <property type="entry name" value="PP-bd_ACP"/>
</dbReference>
<dbReference type="Gene3D" id="3.30.559.30">
    <property type="entry name" value="Nonribosomal peptide synthetase, condensation domain"/>
    <property type="match status" value="1"/>
</dbReference>
<dbReference type="InterPro" id="IPR020806">
    <property type="entry name" value="PKS_PP-bd"/>
</dbReference>
<dbReference type="Gene3D" id="3.40.50.12780">
    <property type="entry name" value="N-terminal domain of ligase-like"/>
    <property type="match status" value="2"/>
</dbReference>
<dbReference type="InterPro" id="IPR000873">
    <property type="entry name" value="AMP-dep_synth/lig_dom"/>
</dbReference>
<dbReference type="SUPFAM" id="SSF56801">
    <property type="entry name" value="Acetyl-CoA synthetase-like"/>
    <property type="match status" value="2"/>
</dbReference>
<dbReference type="SUPFAM" id="SSF47336">
    <property type="entry name" value="ACP-like"/>
    <property type="match status" value="1"/>
</dbReference>
<evidence type="ECO:0000313" key="5">
    <source>
        <dbReference type="EMBL" id="KCZ97300.1"/>
    </source>
</evidence>
<evidence type="ECO:0000256" key="1">
    <source>
        <dbReference type="ARBA" id="ARBA00022450"/>
    </source>
</evidence>
<dbReference type="InterPro" id="IPR036477">
    <property type="entry name" value="Formyl_transf_N_sf"/>
</dbReference>
<dbReference type="PANTHER" id="PTHR45527:SF1">
    <property type="entry name" value="FATTY ACID SYNTHASE"/>
    <property type="match status" value="1"/>
</dbReference>
<dbReference type="Proteomes" id="UP000027100">
    <property type="component" value="Unassembled WGS sequence"/>
</dbReference>
<dbReference type="InterPro" id="IPR036736">
    <property type="entry name" value="ACP-like_sf"/>
</dbReference>
<dbReference type="SUPFAM" id="SSF51679">
    <property type="entry name" value="Bacterial luciferase-like"/>
    <property type="match status" value="1"/>
</dbReference>
<dbReference type="FunFam" id="1.10.1200.10:FF:000016">
    <property type="entry name" value="Non-ribosomal peptide synthase"/>
    <property type="match status" value="1"/>
</dbReference>
<dbReference type="SMART" id="SM00823">
    <property type="entry name" value="PKS_PP"/>
    <property type="match status" value="1"/>
</dbReference>
<organism evidence="5 6">
    <name type="scientific">Hyphomonas polymorpha PS728</name>
    <dbReference type="NCBI Taxonomy" id="1280954"/>
    <lineage>
        <taxon>Bacteria</taxon>
        <taxon>Pseudomonadati</taxon>
        <taxon>Pseudomonadota</taxon>
        <taxon>Alphaproteobacteria</taxon>
        <taxon>Hyphomonadales</taxon>
        <taxon>Hyphomonadaceae</taxon>
        <taxon>Hyphomonas</taxon>
    </lineage>
</organism>
<dbReference type="Gene3D" id="3.40.50.12230">
    <property type="match status" value="1"/>
</dbReference>
<dbReference type="InterPro" id="IPR025110">
    <property type="entry name" value="AMP-bd_C"/>
</dbReference>
<reference evidence="5 6" key="1">
    <citation type="journal article" date="2014" name="Antonie Van Leeuwenhoek">
        <title>Hyphomonas beringensis sp. nov. and Hyphomonas chukchiensis sp. nov., isolated from surface seawater of the Bering Sea and Chukchi Sea.</title>
        <authorList>
            <person name="Li C."/>
            <person name="Lai Q."/>
            <person name="Li G."/>
            <person name="Dong C."/>
            <person name="Wang J."/>
            <person name="Liao Y."/>
            <person name="Shao Z."/>
        </authorList>
    </citation>
    <scope>NUCLEOTIDE SEQUENCE [LARGE SCALE GENOMIC DNA]</scope>
    <source>
        <strain evidence="5 6">PS728</strain>
    </source>
</reference>
<dbReference type="PROSITE" id="PS50075">
    <property type="entry name" value="CARRIER"/>
    <property type="match status" value="1"/>
</dbReference>
<name>A0A062VFP3_9PROT</name>
<dbReference type="GO" id="GO:0072330">
    <property type="term" value="P:monocarboxylic acid biosynthetic process"/>
    <property type="evidence" value="ECO:0007669"/>
    <property type="project" value="UniProtKB-ARBA"/>
</dbReference>
<dbReference type="eggNOG" id="COG2141">
    <property type="taxonomic scope" value="Bacteria"/>
</dbReference>
<dbReference type="NCBIfam" id="TIGR04020">
    <property type="entry name" value="seco_metab_LLM"/>
    <property type="match status" value="1"/>
</dbReference>
<feature type="region of interest" description="Disordered" evidence="3">
    <location>
        <begin position="1471"/>
        <end position="1502"/>
    </location>
</feature>
<dbReference type="Pfam" id="PF13193">
    <property type="entry name" value="AMP-binding_C"/>
    <property type="match status" value="1"/>
</dbReference>